<organism evidence="4 5">
    <name type="scientific">Miscanthus lutarioriparius</name>
    <dbReference type="NCBI Taxonomy" id="422564"/>
    <lineage>
        <taxon>Eukaryota</taxon>
        <taxon>Viridiplantae</taxon>
        <taxon>Streptophyta</taxon>
        <taxon>Embryophyta</taxon>
        <taxon>Tracheophyta</taxon>
        <taxon>Spermatophyta</taxon>
        <taxon>Magnoliopsida</taxon>
        <taxon>Liliopsida</taxon>
        <taxon>Poales</taxon>
        <taxon>Poaceae</taxon>
        <taxon>PACMAD clade</taxon>
        <taxon>Panicoideae</taxon>
        <taxon>Andropogonodae</taxon>
        <taxon>Andropogoneae</taxon>
        <taxon>Saccharinae</taxon>
        <taxon>Miscanthus</taxon>
    </lineage>
</organism>
<dbReference type="Gene3D" id="1.25.40.420">
    <property type="match status" value="1"/>
</dbReference>
<dbReference type="Proteomes" id="UP000604825">
    <property type="component" value="Unassembled WGS sequence"/>
</dbReference>
<dbReference type="SMART" id="SM00225">
    <property type="entry name" value="BTB"/>
    <property type="match status" value="1"/>
</dbReference>
<gene>
    <name evidence="4" type="ORF">NCGR_LOCUS17375</name>
</gene>
<dbReference type="EMBL" id="CAJGYO010000004">
    <property type="protein sequence ID" value="CAD6225238.1"/>
    <property type="molecule type" value="Genomic_DNA"/>
</dbReference>
<feature type="domain" description="BTB" evidence="3">
    <location>
        <begin position="217"/>
        <end position="289"/>
    </location>
</feature>
<comment type="pathway">
    <text evidence="1">Protein modification; protein ubiquitination.</text>
</comment>
<dbReference type="GO" id="GO:0016567">
    <property type="term" value="P:protein ubiquitination"/>
    <property type="evidence" value="ECO:0007669"/>
    <property type="project" value="InterPro"/>
</dbReference>
<sequence length="390" mass="43765">MAEQKACTVFHARESKSFNVRVNNSATKHLSGDECIDIDVSIPAAAGFTCTTKYWPNWQSSDHIKISVVITRTDDQHHQQRQHKLLAAHIDLPARTGLTPPPVTVRRETVTTDCNCNEGMVRREPAVTADCKEGMAVKQEPVTTDCKEGMLRQKPVATDCKEGISLIAKRSDVEANCVVDDHFTAICMVAVSKVWPPLPLPTLSRLEHDILMTSDLTDVSFQVDGETFRAHRLVLAARSPVFRTELFGRRQMAEGSQQQESSIAIQDMKASTFKSMLHYMYHGLLPAETAWMMSEFQDLYVAADKYGLDTLKQTCEEILCASVNTDTVLSSLQFAEERACLKLKSRCLDFLADGEKFKAVAVTNEYIDLMKKVPSLLDHVQNRFKRPRLP</sequence>
<dbReference type="Pfam" id="PF24570">
    <property type="entry name" value="BACK_BPM_SPOP"/>
    <property type="match status" value="1"/>
</dbReference>
<comment type="caution">
    <text evidence="4">The sequence shown here is derived from an EMBL/GenBank/DDBJ whole genome shotgun (WGS) entry which is preliminary data.</text>
</comment>
<keyword evidence="5" id="KW-1185">Reference proteome</keyword>
<evidence type="ECO:0000256" key="2">
    <source>
        <dbReference type="ARBA" id="ARBA00010846"/>
    </source>
</evidence>
<dbReference type="PANTHER" id="PTHR26379:SF469">
    <property type="entry name" value="MAB1"/>
    <property type="match status" value="1"/>
</dbReference>
<evidence type="ECO:0000313" key="5">
    <source>
        <dbReference type="Proteomes" id="UP000604825"/>
    </source>
</evidence>
<comment type="similarity">
    <text evidence="2">Belongs to the Tdpoz family.</text>
</comment>
<accession>A0A811NDC4</accession>
<dbReference type="PANTHER" id="PTHR26379">
    <property type="entry name" value="BTB/POZ AND MATH DOMAIN-CONTAINING PROTEIN 1"/>
    <property type="match status" value="1"/>
</dbReference>
<dbReference type="AlphaFoldDB" id="A0A811NDC4"/>
<dbReference type="InterPro" id="IPR045005">
    <property type="entry name" value="BPM1-6"/>
</dbReference>
<name>A0A811NDC4_9POAL</name>
<reference evidence="4" key="1">
    <citation type="submission" date="2020-10" db="EMBL/GenBank/DDBJ databases">
        <authorList>
            <person name="Han B."/>
            <person name="Lu T."/>
            <person name="Zhao Q."/>
            <person name="Huang X."/>
            <person name="Zhao Y."/>
        </authorList>
    </citation>
    <scope>NUCLEOTIDE SEQUENCE</scope>
</reference>
<dbReference type="InterPro" id="IPR011333">
    <property type="entry name" value="SKP1/BTB/POZ_sf"/>
</dbReference>
<dbReference type="InterPro" id="IPR000210">
    <property type="entry name" value="BTB/POZ_dom"/>
</dbReference>
<evidence type="ECO:0000313" key="4">
    <source>
        <dbReference type="EMBL" id="CAD6225238.1"/>
    </source>
</evidence>
<dbReference type="OrthoDB" id="583614at2759"/>
<dbReference type="InterPro" id="IPR056423">
    <property type="entry name" value="BACK_BPM_SPOP"/>
</dbReference>
<protein>
    <recommendedName>
        <fullName evidence="3">BTB domain-containing protein</fullName>
    </recommendedName>
</protein>
<dbReference type="Gene3D" id="3.30.710.10">
    <property type="entry name" value="Potassium Channel Kv1.1, Chain A"/>
    <property type="match status" value="1"/>
</dbReference>
<evidence type="ECO:0000259" key="3">
    <source>
        <dbReference type="PROSITE" id="PS50097"/>
    </source>
</evidence>
<dbReference type="SUPFAM" id="SSF54695">
    <property type="entry name" value="POZ domain"/>
    <property type="match status" value="1"/>
</dbReference>
<evidence type="ECO:0000256" key="1">
    <source>
        <dbReference type="ARBA" id="ARBA00004906"/>
    </source>
</evidence>
<dbReference type="PROSITE" id="PS50097">
    <property type="entry name" value="BTB"/>
    <property type="match status" value="1"/>
</dbReference>
<proteinExistence type="inferred from homology"/>
<dbReference type="Pfam" id="PF00651">
    <property type="entry name" value="BTB"/>
    <property type="match status" value="1"/>
</dbReference>